<keyword evidence="6" id="KW-1185">Reference proteome</keyword>
<sequence length="283" mass="31783">MADDQPRLSRSESLHQQVARNIQNDIEAGRLRHDETLKTTRELAKQWGVSVFTINEAMKILIANGLVESRPRSGRKVVAPQQEQHSILRMPNPNVLMIGGYAGSGKTELGRILARRIGWPILDKDTLTRPVVEAALQVMGCSPNDRESKSYLTQIRPREYEALRSAVTENVQCGNSAIVTAPFIRELKDDAWVNRMRTLYDSLGAKVTVVWVYCDIDTMHTYIRHRSAARDASKLDNWPEYAASIDVDFRPNIAHFLVDNSASGNPLREQASTLVSYVLGEAK</sequence>
<dbReference type="PROSITE" id="PS50949">
    <property type="entry name" value="HTH_GNTR"/>
    <property type="match status" value="1"/>
</dbReference>
<organism evidence="5 6">
    <name type="scientific">Actinokineospora diospyrosa</name>
    <dbReference type="NCBI Taxonomy" id="103728"/>
    <lineage>
        <taxon>Bacteria</taxon>
        <taxon>Bacillati</taxon>
        <taxon>Actinomycetota</taxon>
        <taxon>Actinomycetes</taxon>
        <taxon>Pseudonocardiales</taxon>
        <taxon>Pseudonocardiaceae</taxon>
        <taxon>Actinokineospora</taxon>
    </lineage>
</organism>
<dbReference type="EMBL" id="JAMTCO010000002">
    <property type="protein sequence ID" value="MCP2268167.1"/>
    <property type="molecule type" value="Genomic_DNA"/>
</dbReference>
<keyword evidence="1" id="KW-0805">Transcription regulation</keyword>
<keyword evidence="3" id="KW-0804">Transcription</keyword>
<dbReference type="SMART" id="SM00345">
    <property type="entry name" value="HTH_GNTR"/>
    <property type="match status" value="1"/>
</dbReference>
<evidence type="ECO:0000313" key="6">
    <source>
        <dbReference type="Proteomes" id="UP001205185"/>
    </source>
</evidence>
<dbReference type="Gene3D" id="3.40.50.300">
    <property type="entry name" value="P-loop containing nucleotide triphosphate hydrolases"/>
    <property type="match status" value="1"/>
</dbReference>
<dbReference type="Pfam" id="PF00392">
    <property type="entry name" value="GntR"/>
    <property type="match status" value="1"/>
</dbReference>
<dbReference type="Proteomes" id="UP001205185">
    <property type="component" value="Unassembled WGS sequence"/>
</dbReference>
<dbReference type="SUPFAM" id="SSF46785">
    <property type="entry name" value="Winged helix' DNA-binding domain"/>
    <property type="match status" value="1"/>
</dbReference>
<evidence type="ECO:0000256" key="3">
    <source>
        <dbReference type="ARBA" id="ARBA00023163"/>
    </source>
</evidence>
<dbReference type="Pfam" id="PF13671">
    <property type="entry name" value="AAA_33"/>
    <property type="match status" value="1"/>
</dbReference>
<dbReference type="PANTHER" id="PTHR44846">
    <property type="entry name" value="MANNOSYL-D-GLYCERATE TRANSPORT/METABOLISM SYSTEM REPRESSOR MNGR-RELATED"/>
    <property type="match status" value="1"/>
</dbReference>
<dbReference type="InterPro" id="IPR050679">
    <property type="entry name" value="Bact_HTH_transcr_reg"/>
</dbReference>
<dbReference type="CDD" id="cd07377">
    <property type="entry name" value="WHTH_GntR"/>
    <property type="match status" value="1"/>
</dbReference>
<dbReference type="InterPro" id="IPR000524">
    <property type="entry name" value="Tscrpt_reg_HTH_GntR"/>
</dbReference>
<evidence type="ECO:0000313" key="5">
    <source>
        <dbReference type="EMBL" id="MCP2268167.1"/>
    </source>
</evidence>
<feature type="domain" description="HTH gntR-type" evidence="4">
    <location>
        <begin position="12"/>
        <end position="80"/>
    </location>
</feature>
<evidence type="ECO:0000256" key="1">
    <source>
        <dbReference type="ARBA" id="ARBA00023015"/>
    </source>
</evidence>
<protein>
    <submittedName>
        <fullName evidence="5">Regulatory protein, gntR family</fullName>
    </submittedName>
</protein>
<gene>
    <name evidence="5" type="ORF">LV75_000653</name>
</gene>
<proteinExistence type="predicted"/>
<dbReference type="InterPro" id="IPR036388">
    <property type="entry name" value="WH-like_DNA-bd_sf"/>
</dbReference>
<comment type="caution">
    <text evidence="5">The sequence shown here is derived from an EMBL/GenBank/DDBJ whole genome shotgun (WGS) entry which is preliminary data.</text>
</comment>
<name>A0ABT1I6A7_9PSEU</name>
<evidence type="ECO:0000259" key="4">
    <source>
        <dbReference type="PROSITE" id="PS50949"/>
    </source>
</evidence>
<dbReference type="SUPFAM" id="SSF52540">
    <property type="entry name" value="P-loop containing nucleoside triphosphate hydrolases"/>
    <property type="match status" value="1"/>
</dbReference>
<keyword evidence="2" id="KW-0238">DNA-binding</keyword>
<dbReference type="PANTHER" id="PTHR44846:SF1">
    <property type="entry name" value="MANNOSYL-D-GLYCERATE TRANSPORT_METABOLISM SYSTEM REPRESSOR MNGR-RELATED"/>
    <property type="match status" value="1"/>
</dbReference>
<evidence type="ECO:0000256" key="2">
    <source>
        <dbReference type="ARBA" id="ARBA00023125"/>
    </source>
</evidence>
<dbReference type="InterPro" id="IPR036390">
    <property type="entry name" value="WH_DNA-bd_sf"/>
</dbReference>
<accession>A0ABT1I6A7</accession>
<reference evidence="5 6" key="1">
    <citation type="submission" date="2022-06" db="EMBL/GenBank/DDBJ databases">
        <title>Genomic Encyclopedia of Archaeal and Bacterial Type Strains, Phase II (KMG-II): from individual species to whole genera.</title>
        <authorList>
            <person name="Goeker M."/>
        </authorList>
    </citation>
    <scope>NUCLEOTIDE SEQUENCE [LARGE SCALE GENOMIC DNA]</scope>
    <source>
        <strain evidence="5 6">DSM 44255</strain>
    </source>
</reference>
<dbReference type="InterPro" id="IPR027417">
    <property type="entry name" value="P-loop_NTPase"/>
</dbReference>
<dbReference type="Gene3D" id="1.10.10.10">
    <property type="entry name" value="Winged helix-like DNA-binding domain superfamily/Winged helix DNA-binding domain"/>
    <property type="match status" value="1"/>
</dbReference>